<name>A0A3S5CL20_9PLAT</name>
<comment type="caution">
    <text evidence="1">The sequence shown here is derived from an EMBL/GenBank/DDBJ whole genome shotgun (WGS) entry which is preliminary data.</text>
</comment>
<accession>A0A3S5CL20</accession>
<dbReference type="AlphaFoldDB" id="A0A3S5CL20"/>
<evidence type="ECO:0000313" key="1">
    <source>
        <dbReference type="EMBL" id="VEL29926.1"/>
    </source>
</evidence>
<keyword evidence="2" id="KW-1185">Reference proteome</keyword>
<dbReference type="Proteomes" id="UP000784294">
    <property type="component" value="Unassembled WGS sequence"/>
</dbReference>
<proteinExistence type="predicted"/>
<gene>
    <name evidence="1" type="ORF">PXEA_LOCUS23366</name>
</gene>
<organism evidence="1 2">
    <name type="scientific">Protopolystoma xenopodis</name>
    <dbReference type="NCBI Taxonomy" id="117903"/>
    <lineage>
        <taxon>Eukaryota</taxon>
        <taxon>Metazoa</taxon>
        <taxon>Spiralia</taxon>
        <taxon>Lophotrochozoa</taxon>
        <taxon>Platyhelminthes</taxon>
        <taxon>Monogenea</taxon>
        <taxon>Polyopisthocotylea</taxon>
        <taxon>Polystomatidea</taxon>
        <taxon>Polystomatidae</taxon>
        <taxon>Protopolystoma</taxon>
    </lineage>
</organism>
<protein>
    <submittedName>
        <fullName evidence="1">Uncharacterized protein</fullName>
    </submittedName>
</protein>
<sequence length="114" mass="12906">MMILCSDDVRHRECSSEANRQLVKRNPLSSSGRIDLRISSRNTFPRNGSQLSNCETRDSSKPNFSSHILLAIRVSKQYSVFCEKSHLSVRPQILYGVDVSRTVLAPFESVHLGR</sequence>
<evidence type="ECO:0000313" key="2">
    <source>
        <dbReference type="Proteomes" id="UP000784294"/>
    </source>
</evidence>
<reference evidence="1" key="1">
    <citation type="submission" date="2018-11" db="EMBL/GenBank/DDBJ databases">
        <authorList>
            <consortium name="Pathogen Informatics"/>
        </authorList>
    </citation>
    <scope>NUCLEOTIDE SEQUENCE</scope>
</reference>
<dbReference type="EMBL" id="CAAALY010107694">
    <property type="protein sequence ID" value="VEL29926.1"/>
    <property type="molecule type" value="Genomic_DNA"/>
</dbReference>